<evidence type="ECO:0000313" key="3">
    <source>
        <dbReference type="Proteomes" id="UP001596137"/>
    </source>
</evidence>
<dbReference type="Pfam" id="PF13527">
    <property type="entry name" value="Acetyltransf_9"/>
    <property type="match status" value="1"/>
</dbReference>
<dbReference type="EC" id="2.3.1.-" evidence="2"/>
<protein>
    <submittedName>
        <fullName evidence="2">GNAT family N-acetyltransferase</fullName>
        <ecNumber evidence="2">2.3.1.-</ecNumber>
    </submittedName>
</protein>
<proteinExistence type="predicted"/>
<reference evidence="3" key="1">
    <citation type="journal article" date="2019" name="Int. J. Syst. Evol. Microbiol.">
        <title>The Global Catalogue of Microorganisms (GCM) 10K type strain sequencing project: providing services to taxonomists for standard genome sequencing and annotation.</title>
        <authorList>
            <consortium name="The Broad Institute Genomics Platform"/>
            <consortium name="The Broad Institute Genome Sequencing Center for Infectious Disease"/>
            <person name="Wu L."/>
            <person name="Ma J."/>
        </authorList>
    </citation>
    <scope>NUCLEOTIDE SEQUENCE [LARGE SCALE GENOMIC DNA]</scope>
    <source>
        <strain evidence="3">JCM 30346</strain>
    </source>
</reference>
<dbReference type="EMBL" id="JBHSRF010000013">
    <property type="protein sequence ID" value="MFC6081920.1"/>
    <property type="molecule type" value="Genomic_DNA"/>
</dbReference>
<gene>
    <name evidence="2" type="ORF">ACFP1K_12195</name>
</gene>
<comment type="caution">
    <text evidence="2">The sequence shown here is derived from an EMBL/GenBank/DDBJ whole genome shotgun (WGS) entry which is preliminary data.</text>
</comment>
<keyword evidence="2" id="KW-0012">Acyltransferase</keyword>
<dbReference type="Gene3D" id="3.40.630.30">
    <property type="match status" value="1"/>
</dbReference>
<dbReference type="RefSeq" id="WP_380750857.1">
    <property type="nucleotide sequence ID" value="NZ_JBHSRF010000013.1"/>
</dbReference>
<dbReference type="Proteomes" id="UP001596137">
    <property type="component" value="Unassembled WGS sequence"/>
</dbReference>
<sequence length="186" mass="20478">MQIMSFPEEAVPLEFRTQILDLWREVWPSGADPAHDPALHPVSMILVDDGHVLATLDILTKQITHAGRSYRAGGLSTVVTRSTARRRGHGHHLVSAAHTAMAAADLDIGLFTCDRPLAPFYESAGWHTLPGTVLVGGTPEAPFPSDHPGMDKVTMADFFSPRGRTHRLSFEHARVELYPGEIDKLW</sequence>
<dbReference type="PROSITE" id="PS51186">
    <property type="entry name" value="GNAT"/>
    <property type="match status" value="1"/>
</dbReference>
<dbReference type="InterPro" id="IPR000182">
    <property type="entry name" value="GNAT_dom"/>
</dbReference>
<organism evidence="2 3">
    <name type="scientific">Sphaerisporangium aureirubrum</name>
    <dbReference type="NCBI Taxonomy" id="1544736"/>
    <lineage>
        <taxon>Bacteria</taxon>
        <taxon>Bacillati</taxon>
        <taxon>Actinomycetota</taxon>
        <taxon>Actinomycetes</taxon>
        <taxon>Streptosporangiales</taxon>
        <taxon>Streptosporangiaceae</taxon>
        <taxon>Sphaerisporangium</taxon>
    </lineage>
</organism>
<keyword evidence="2" id="KW-0808">Transferase</keyword>
<dbReference type="GO" id="GO:0016746">
    <property type="term" value="F:acyltransferase activity"/>
    <property type="evidence" value="ECO:0007669"/>
    <property type="project" value="UniProtKB-KW"/>
</dbReference>
<evidence type="ECO:0000313" key="2">
    <source>
        <dbReference type="EMBL" id="MFC6081920.1"/>
    </source>
</evidence>
<accession>A0ABW1NG35</accession>
<keyword evidence="3" id="KW-1185">Reference proteome</keyword>
<name>A0ABW1NG35_9ACTN</name>
<evidence type="ECO:0000259" key="1">
    <source>
        <dbReference type="PROSITE" id="PS51186"/>
    </source>
</evidence>
<dbReference type="InterPro" id="IPR016181">
    <property type="entry name" value="Acyl_CoA_acyltransferase"/>
</dbReference>
<feature type="domain" description="N-acetyltransferase" evidence="1">
    <location>
        <begin position="1"/>
        <end position="160"/>
    </location>
</feature>
<dbReference type="SUPFAM" id="SSF55729">
    <property type="entry name" value="Acyl-CoA N-acyltransferases (Nat)"/>
    <property type="match status" value="1"/>
</dbReference>